<dbReference type="CDD" id="cd12915">
    <property type="entry name" value="PDC2_DGC_like"/>
    <property type="match status" value="1"/>
</dbReference>
<dbReference type="EC" id="2.7.7.65" evidence="2"/>
<dbReference type="CDD" id="cd12914">
    <property type="entry name" value="PDC1_DGC_like"/>
    <property type="match status" value="1"/>
</dbReference>
<evidence type="ECO:0000256" key="4">
    <source>
        <dbReference type="ARBA" id="ARBA00022692"/>
    </source>
</evidence>
<dbReference type="PANTHER" id="PTHR45138">
    <property type="entry name" value="REGULATORY COMPONENTS OF SENSORY TRANSDUCTION SYSTEM"/>
    <property type="match status" value="1"/>
</dbReference>
<evidence type="ECO:0000256" key="7">
    <source>
        <dbReference type="ARBA" id="ARBA00034247"/>
    </source>
</evidence>
<keyword evidence="6 8" id="KW-0472">Membrane</keyword>
<evidence type="ECO:0000256" key="2">
    <source>
        <dbReference type="ARBA" id="ARBA00012528"/>
    </source>
</evidence>
<keyword evidence="3" id="KW-1003">Cell membrane</keyword>
<dbReference type="GO" id="GO:0043709">
    <property type="term" value="P:cell adhesion involved in single-species biofilm formation"/>
    <property type="evidence" value="ECO:0007669"/>
    <property type="project" value="TreeGrafter"/>
</dbReference>
<dbReference type="PROSITE" id="PS50887">
    <property type="entry name" value="GGDEF"/>
    <property type="match status" value="1"/>
</dbReference>
<evidence type="ECO:0000259" key="9">
    <source>
        <dbReference type="PROSITE" id="PS50887"/>
    </source>
</evidence>
<dbReference type="GO" id="GO:0052621">
    <property type="term" value="F:diguanylate cyclase activity"/>
    <property type="evidence" value="ECO:0007669"/>
    <property type="project" value="UniProtKB-EC"/>
</dbReference>
<dbReference type="InterPro" id="IPR043128">
    <property type="entry name" value="Rev_trsase/Diguanyl_cyclase"/>
</dbReference>
<dbReference type="InterPro" id="IPR000160">
    <property type="entry name" value="GGDEF_dom"/>
</dbReference>
<evidence type="ECO:0000256" key="1">
    <source>
        <dbReference type="ARBA" id="ARBA00004651"/>
    </source>
</evidence>
<feature type="domain" description="GGDEF" evidence="9">
    <location>
        <begin position="354"/>
        <end position="490"/>
    </location>
</feature>
<dbReference type="CDD" id="cd01949">
    <property type="entry name" value="GGDEF"/>
    <property type="match status" value="1"/>
</dbReference>
<dbReference type="InterPro" id="IPR050469">
    <property type="entry name" value="Diguanylate_Cyclase"/>
</dbReference>
<accession>A0A6S7FEZ8</accession>
<dbReference type="Gene3D" id="3.30.70.270">
    <property type="match status" value="1"/>
</dbReference>
<dbReference type="SUPFAM" id="SSF55073">
    <property type="entry name" value="Nucleotide cyclase"/>
    <property type="match status" value="1"/>
</dbReference>
<evidence type="ECO:0000313" key="10">
    <source>
        <dbReference type="EMBL" id="CAB3938026.1"/>
    </source>
</evidence>
<dbReference type="Gene3D" id="3.30.450.20">
    <property type="entry name" value="PAS domain"/>
    <property type="match status" value="2"/>
</dbReference>
<comment type="subcellular location">
    <subcellularLocation>
        <location evidence="1">Cell membrane</location>
        <topology evidence="1">Multi-pass membrane protein</topology>
    </subcellularLocation>
</comment>
<evidence type="ECO:0000256" key="3">
    <source>
        <dbReference type="ARBA" id="ARBA00022475"/>
    </source>
</evidence>
<dbReference type="EMBL" id="CADILH010000012">
    <property type="protein sequence ID" value="CAB3938026.1"/>
    <property type="molecule type" value="Genomic_DNA"/>
</dbReference>
<sequence>MKSRGLMHRALYALAVLVALGICAAAVALLWIDRRATWDAAQASARNITGVLSADISRTLHVYDLSLQGMAERLREPGLDRLAPETLYRFLFDRPSAAEYLGAVVVLDKEGNIRYHSGSVDAPAGSFADRDFFQVHRDADDVGMYVSKPYRSRLRDGDESIAISRRLSNPDGSFAGVVAGSLRLAYFRDRFAALSIGERDEISVFRNDGLVLLRAPYSLNDLGSDIGMALEFQQFLIRREGSFVGALSPDGVNRYYTFASIEDTPLIIDVAMDVDELLEPWNRRAWFIIPVTTALLLSVVALIVLFRREMTLRKAVETQLAIQAHTDGLTGLANRRAFDEALQREWQNARRERSPLSLLFLDADHFKRYNDRYGHQDGDQLLKRLALSLKKKARRPRDLVARYGGEEFVVLLPNTSRQRAAEIAENIRRTVAALKMPHEGADGGVVTISVGVATAVPQADGTAESLVEAADAAVYRAKKAGRNRVAVAEA</sequence>
<keyword evidence="11" id="KW-1185">Reference proteome</keyword>
<dbReference type="Pfam" id="PF02743">
    <property type="entry name" value="dCache_1"/>
    <property type="match status" value="1"/>
</dbReference>
<gene>
    <name evidence="10" type="ORF">LMG6000_05652</name>
</gene>
<dbReference type="InterPro" id="IPR029787">
    <property type="entry name" value="Nucleotide_cyclase"/>
</dbReference>
<evidence type="ECO:0000256" key="6">
    <source>
        <dbReference type="ARBA" id="ARBA00023136"/>
    </source>
</evidence>
<organism evidence="10 11">
    <name type="scientific">Achromobacter insolitus</name>
    <dbReference type="NCBI Taxonomy" id="217204"/>
    <lineage>
        <taxon>Bacteria</taxon>
        <taxon>Pseudomonadati</taxon>
        <taxon>Pseudomonadota</taxon>
        <taxon>Betaproteobacteria</taxon>
        <taxon>Burkholderiales</taxon>
        <taxon>Alcaligenaceae</taxon>
        <taxon>Achromobacter</taxon>
    </lineage>
</organism>
<dbReference type="PANTHER" id="PTHR45138:SF9">
    <property type="entry name" value="DIGUANYLATE CYCLASE DGCM-RELATED"/>
    <property type="match status" value="1"/>
</dbReference>
<comment type="catalytic activity">
    <reaction evidence="7">
        <text>2 GTP = 3',3'-c-di-GMP + 2 diphosphate</text>
        <dbReference type="Rhea" id="RHEA:24898"/>
        <dbReference type="ChEBI" id="CHEBI:33019"/>
        <dbReference type="ChEBI" id="CHEBI:37565"/>
        <dbReference type="ChEBI" id="CHEBI:58805"/>
        <dbReference type="EC" id="2.7.7.65"/>
    </reaction>
</comment>
<reference evidence="10 11" key="1">
    <citation type="submission" date="2020-04" db="EMBL/GenBank/DDBJ databases">
        <authorList>
            <person name="De Canck E."/>
        </authorList>
    </citation>
    <scope>NUCLEOTIDE SEQUENCE [LARGE SCALE GENOMIC DNA]</scope>
    <source>
        <strain evidence="10 11">LMG 6000</strain>
    </source>
</reference>
<proteinExistence type="predicted"/>
<dbReference type="GO" id="GO:1902201">
    <property type="term" value="P:negative regulation of bacterial-type flagellum-dependent cell motility"/>
    <property type="evidence" value="ECO:0007669"/>
    <property type="project" value="TreeGrafter"/>
</dbReference>
<evidence type="ECO:0000256" key="5">
    <source>
        <dbReference type="ARBA" id="ARBA00022989"/>
    </source>
</evidence>
<dbReference type="NCBIfam" id="TIGR00254">
    <property type="entry name" value="GGDEF"/>
    <property type="match status" value="1"/>
</dbReference>
<keyword evidence="4 8" id="KW-0812">Transmembrane</keyword>
<name>A0A6S7FEZ8_9BURK</name>
<dbReference type="InterPro" id="IPR033479">
    <property type="entry name" value="dCache_1"/>
</dbReference>
<dbReference type="GO" id="GO:0005886">
    <property type="term" value="C:plasma membrane"/>
    <property type="evidence" value="ECO:0007669"/>
    <property type="project" value="UniProtKB-SubCell"/>
</dbReference>
<dbReference type="FunFam" id="3.30.70.270:FF:000001">
    <property type="entry name" value="Diguanylate cyclase domain protein"/>
    <property type="match status" value="1"/>
</dbReference>
<dbReference type="SMART" id="SM00267">
    <property type="entry name" value="GGDEF"/>
    <property type="match status" value="1"/>
</dbReference>
<dbReference type="AlphaFoldDB" id="A0A6S7FEZ8"/>
<dbReference type="Proteomes" id="UP000494183">
    <property type="component" value="Unassembled WGS sequence"/>
</dbReference>
<dbReference type="RefSeq" id="WP_175201545.1">
    <property type="nucleotide sequence ID" value="NZ_CADILH010000012.1"/>
</dbReference>
<feature type="transmembrane region" description="Helical" evidence="8">
    <location>
        <begin position="285"/>
        <end position="306"/>
    </location>
</feature>
<evidence type="ECO:0000313" key="11">
    <source>
        <dbReference type="Proteomes" id="UP000494183"/>
    </source>
</evidence>
<dbReference type="Pfam" id="PF00990">
    <property type="entry name" value="GGDEF"/>
    <property type="match status" value="1"/>
</dbReference>
<keyword evidence="5 8" id="KW-1133">Transmembrane helix</keyword>
<evidence type="ECO:0000256" key="8">
    <source>
        <dbReference type="SAM" id="Phobius"/>
    </source>
</evidence>
<protein>
    <recommendedName>
        <fullName evidence="2">diguanylate cyclase</fullName>
        <ecNumber evidence="2">2.7.7.65</ecNumber>
    </recommendedName>
</protein>